<proteinExistence type="predicted"/>
<accession>A0A0E9QEJ3</accession>
<evidence type="ECO:0000313" key="1">
    <source>
        <dbReference type="EMBL" id="JAH14927.1"/>
    </source>
</evidence>
<organism evidence="1">
    <name type="scientific">Anguilla anguilla</name>
    <name type="common">European freshwater eel</name>
    <name type="synonym">Muraena anguilla</name>
    <dbReference type="NCBI Taxonomy" id="7936"/>
    <lineage>
        <taxon>Eukaryota</taxon>
        <taxon>Metazoa</taxon>
        <taxon>Chordata</taxon>
        <taxon>Craniata</taxon>
        <taxon>Vertebrata</taxon>
        <taxon>Euteleostomi</taxon>
        <taxon>Actinopterygii</taxon>
        <taxon>Neopterygii</taxon>
        <taxon>Teleostei</taxon>
        <taxon>Anguilliformes</taxon>
        <taxon>Anguillidae</taxon>
        <taxon>Anguilla</taxon>
    </lineage>
</organism>
<reference evidence="1" key="2">
    <citation type="journal article" date="2015" name="Fish Shellfish Immunol.">
        <title>Early steps in the European eel (Anguilla anguilla)-Vibrio vulnificus interaction in the gills: Role of the RtxA13 toxin.</title>
        <authorList>
            <person name="Callol A."/>
            <person name="Pajuelo D."/>
            <person name="Ebbesson L."/>
            <person name="Teles M."/>
            <person name="MacKenzie S."/>
            <person name="Amaro C."/>
        </authorList>
    </citation>
    <scope>NUCLEOTIDE SEQUENCE</scope>
</reference>
<name>A0A0E9QEJ3_ANGAN</name>
<reference evidence="1" key="1">
    <citation type="submission" date="2014-11" db="EMBL/GenBank/DDBJ databases">
        <authorList>
            <person name="Amaro Gonzalez C."/>
        </authorList>
    </citation>
    <scope>NUCLEOTIDE SEQUENCE</scope>
</reference>
<dbReference type="EMBL" id="GBXM01093650">
    <property type="protein sequence ID" value="JAH14927.1"/>
    <property type="molecule type" value="Transcribed_RNA"/>
</dbReference>
<protein>
    <submittedName>
        <fullName evidence="1">Uncharacterized protein</fullName>
    </submittedName>
</protein>
<dbReference type="AlphaFoldDB" id="A0A0E9QEJ3"/>
<sequence length="20" mass="2301">MQAKLETALTKKLHFCLVLL</sequence>